<feature type="transmembrane region" description="Helical" evidence="1">
    <location>
        <begin position="142"/>
        <end position="160"/>
    </location>
</feature>
<feature type="transmembrane region" description="Helical" evidence="1">
    <location>
        <begin position="115"/>
        <end position="135"/>
    </location>
</feature>
<dbReference type="AlphaFoldDB" id="A0ABC8AM79"/>
<dbReference type="Proteomes" id="UP000180166">
    <property type="component" value="Chromosome"/>
</dbReference>
<feature type="domain" description="DUF418" evidence="2">
    <location>
        <begin position="285"/>
        <end position="407"/>
    </location>
</feature>
<organism evidence="4 5">
    <name type="scientific">Nocardia seriolae</name>
    <dbReference type="NCBI Taxonomy" id="37332"/>
    <lineage>
        <taxon>Bacteria</taxon>
        <taxon>Bacillati</taxon>
        <taxon>Actinomycetota</taxon>
        <taxon>Actinomycetes</taxon>
        <taxon>Mycobacteriales</taxon>
        <taxon>Nocardiaceae</taxon>
        <taxon>Nocardia</taxon>
    </lineage>
</organism>
<keyword evidence="1" id="KW-0472">Membrane</keyword>
<evidence type="ECO:0000259" key="2">
    <source>
        <dbReference type="Pfam" id="PF04235"/>
    </source>
</evidence>
<reference evidence="4 5" key="1">
    <citation type="submission" date="2016-10" db="EMBL/GenBank/DDBJ databases">
        <title>Genome sequence of Nocardia seriolae strain EM150506, isolated from Anguila japonica.</title>
        <authorList>
            <person name="Han H.-J."/>
        </authorList>
    </citation>
    <scope>NUCLEOTIDE SEQUENCE [LARGE SCALE GENOMIC DNA]</scope>
    <source>
        <strain evidence="4 5">EM150506</strain>
    </source>
</reference>
<evidence type="ECO:0008006" key="6">
    <source>
        <dbReference type="Google" id="ProtNLM"/>
    </source>
</evidence>
<keyword evidence="1" id="KW-1133">Transmembrane helix</keyword>
<feature type="transmembrane region" description="Helical" evidence="1">
    <location>
        <begin position="373"/>
        <end position="394"/>
    </location>
</feature>
<feature type="transmembrane region" description="Helical" evidence="1">
    <location>
        <begin position="61"/>
        <end position="79"/>
    </location>
</feature>
<gene>
    <name evidence="4" type="ORF">NS506_01206</name>
</gene>
<dbReference type="InterPro" id="IPR007349">
    <property type="entry name" value="DUF418"/>
</dbReference>
<dbReference type="Pfam" id="PF07786">
    <property type="entry name" value="HGSNAT_cat"/>
    <property type="match status" value="1"/>
</dbReference>
<feature type="transmembrane region" description="Helical" evidence="1">
    <location>
        <begin position="190"/>
        <end position="213"/>
    </location>
</feature>
<keyword evidence="1" id="KW-0812">Transmembrane</keyword>
<dbReference type="Pfam" id="PF04235">
    <property type="entry name" value="DUF418"/>
    <property type="match status" value="1"/>
</dbReference>
<accession>A0ABC8AM79</accession>
<evidence type="ECO:0000259" key="3">
    <source>
        <dbReference type="Pfam" id="PF07786"/>
    </source>
</evidence>
<name>A0ABC8AM79_9NOCA</name>
<evidence type="ECO:0000256" key="1">
    <source>
        <dbReference type="SAM" id="Phobius"/>
    </source>
</evidence>
<evidence type="ECO:0000313" key="4">
    <source>
        <dbReference type="EMBL" id="APA95279.1"/>
    </source>
</evidence>
<dbReference type="PANTHER" id="PTHR30590:SF2">
    <property type="entry name" value="INNER MEMBRANE PROTEIN"/>
    <property type="match status" value="1"/>
</dbReference>
<dbReference type="InterPro" id="IPR052529">
    <property type="entry name" value="Bact_Transport_Assoc"/>
</dbReference>
<protein>
    <recommendedName>
        <fullName evidence="6">DUF418 domain-containing protein</fullName>
    </recommendedName>
</protein>
<feature type="transmembrane region" description="Helical" evidence="1">
    <location>
        <begin position="304"/>
        <end position="322"/>
    </location>
</feature>
<dbReference type="PANTHER" id="PTHR30590">
    <property type="entry name" value="INNER MEMBRANE PROTEIN"/>
    <property type="match status" value="1"/>
</dbReference>
<dbReference type="EMBL" id="CP017839">
    <property type="protein sequence ID" value="APA95279.1"/>
    <property type="molecule type" value="Genomic_DNA"/>
</dbReference>
<proteinExistence type="predicted"/>
<feature type="transmembrane region" description="Helical" evidence="1">
    <location>
        <begin position="225"/>
        <end position="243"/>
    </location>
</feature>
<dbReference type="InterPro" id="IPR012429">
    <property type="entry name" value="HGSNAT_cat"/>
</dbReference>
<feature type="transmembrane region" description="Helical" evidence="1">
    <location>
        <begin position="334"/>
        <end position="353"/>
    </location>
</feature>
<dbReference type="KEGG" id="nsr:NS506_01206"/>
<evidence type="ECO:0000313" key="5">
    <source>
        <dbReference type="Proteomes" id="UP000180166"/>
    </source>
</evidence>
<sequence>MRSSVSVAEPQESNASSSLPRVLALDAARGIAVLGMFAVHVGPQRGQPGASWLTVFEGRSAALFAVLAGVSLALMSGGAQPATGIAGRRSLIRIATRAVLIALLGLALAQLHSGIGIMIILTYYGLFFLLALPALRLSARALAVLAALWAIAGPIASFVIRSHMHQNTFGGSPTFDMFTSWSGLRQGFEMLVITGAYPALTWMPFLFAGMALGRWGIRALPPPPVIGAGAGLTLLGYGGSWFAQHPLGGRAHLVDLLTQGMEQAGVTDFDPGQIIDMTGLGTVATTSPWWLTVANPHSGTPFEVFGATGVALLVIGGLMALIPRAGIVLRPLIAAGSCALSLYILQLVAVSVLVPLPDPDAIALPGGIHGPGWPLLALLAIGSLILATLWRTVFRRGPAEWLLHRVSLGLTNLLVRETPALGR</sequence>
<feature type="domain" description="Heparan-alpha-glucosaminide N-acetyltransferase catalytic" evidence="3">
    <location>
        <begin position="21"/>
        <end position="217"/>
    </location>
</feature>
<feature type="transmembrane region" description="Helical" evidence="1">
    <location>
        <begin position="91"/>
        <end position="109"/>
    </location>
</feature>